<dbReference type="InterPro" id="IPR004480">
    <property type="entry name" value="Monothiol_GRX-rel"/>
</dbReference>
<dbReference type="Pfam" id="PF00085">
    <property type="entry name" value="Thioredoxin"/>
    <property type="match status" value="1"/>
</dbReference>
<evidence type="ECO:0000313" key="3">
    <source>
        <dbReference type="EMBL" id="KAH9594874.1"/>
    </source>
</evidence>
<sequence length="216" mass="24005">MSLVVVDDEIELRRLIKNERKLVVFFSSPNVPQCDQVHNALKTLKEDTVNSEILFVHVDAEAVSEVSKQLKIISVPTVLFFQSSEEISRVHGASIPDVTKSVMNLQSAPANGLSNDLSSHLHSLINKAPVMLFMKGSPEEPRCGFSRQIVSILRSNNAKFETFDILQDEVVRQGLKSYSNWPTYPQLYVKGELVGGVDIVRELADSGELAQMLVVP</sequence>
<reference evidence="3" key="2">
    <citation type="journal article" date="2019" name="Gigascience">
        <title>High-quality Schistosoma haematobium genome achieved by single-molecule and long-range sequencing.</title>
        <authorList>
            <person name="Stroehlein A.J."/>
            <person name="Korhonen P.K."/>
            <person name="Chong T.M."/>
            <person name="Lim Y.L."/>
            <person name="Chan K.G."/>
            <person name="Webster B."/>
            <person name="Rollinson D."/>
            <person name="Brindley P.J."/>
            <person name="Gasser R.B."/>
            <person name="Young N.D."/>
        </authorList>
    </citation>
    <scope>NUCLEOTIDE SEQUENCE</scope>
</reference>
<accession>A0A6A5DIF1</accession>
<dbReference type="SUPFAM" id="SSF52833">
    <property type="entry name" value="Thioredoxin-like"/>
    <property type="match status" value="2"/>
</dbReference>
<dbReference type="PROSITE" id="PS51354">
    <property type="entry name" value="GLUTAREDOXIN_2"/>
    <property type="match status" value="1"/>
</dbReference>
<dbReference type="InterPro" id="IPR036249">
    <property type="entry name" value="Thioredoxin-like_sf"/>
</dbReference>
<evidence type="ECO:0000313" key="4">
    <source>
        <dbReference type="Proteomes" id="UP000471633"/>
    </source>
</evidence>
<dbReference type="CDD" id="cd03028">
    <property type="entry name" value="GRX_PICOT_like"/>
    <property type="match status" value="1"/>
</dbReference>
<feature type="domain" description="Glutaredoxin" evidence="2">
    <location>
        <begin position="130"/>
        <end position="194"/>
    </location>
</feature>
<dbReference type="PANTHER" id="PTHR10293:SF73">
    <property type="entry name" value="GLUTAREDOXIN-3"/>
    <property type="match status" value="1"/>
</dbReference>
<dbReference type="GeneID" id="24598281"/>
<dbReference type="KEGG" id="shx:MS3_00009007"/>
<gene>
    <name evidence="3" type="primary">GLRX3_1</name>
    <name evidence="3" type="ORF">MS3_00009007</name>
</gene>
<dbReference type="AlphaFoldDB" id="A0A6A5DIF1"/>
<evidence type="ECO:0000259" key="1">
    <source>
        <dbReference type="Pfam" id="PF00085"/>
    </source>
</evidence>
<reference evidence="3" key="4">
    <citation type="journal article" date="2022" name="PLoS Pathog.">
        <title>Chromosome-level genome of Schistosoma haematobium underpins genome-wide explorations of molecular variation.</title>
        <authorList>
            <person name="Stroehlein A.J."/>
            <person name="Korhonen P.K."/>
            <person name="Lee V.V."/>
            <person name="Ralph S.A."/>
            <person name="Mentink-Kane M."/>
            <person name="You H."/>
            <person name="McManus D.P."/>
            <person name="Tchuente L.T."/>
            <person name="Stothard J.R."/>
            <person name="Kaur P."/>
            <person name="Dudchenko O."/>
            <person name="Aiden E.L."/>
            <person name="Yang B."/>
            <person name="Yang H."/>
            <person name="Emery A.M."/>
            <person name="Webster B.L."/>
            <person name="Brindley P.J."/>
            <person name="Rollinson D."/>
            <person name="Chang B.C.H."/>
            <person name="Gasser R.B."/>
            <person name="Young N.D."/>
        </authorList>
    </citation>
    <scope>NUCLEOTIDE SEQUENCE</scope>
</reference>
<dbReference type="InterPro" id="IPR013766">
    <property type="entry name" value="Thioredoxin_domain"/>
</dbReference>
<name>A0A6A5DIF1_SCHHA</name>
<dbReference type="Gene3D" id="3.40.30.10">
    <property type="entry name" value="Glutaredoxin"/>
    <property type="match status" value="2"/>
</dbReference>
<reference evidence="3" key="3">
    <citation type="submission" date="2021-06" db="EMBL/GenBank/DDBJ databases">
        <title>Chromosome-level genome assembly for S. haematobium.</title>
        <authorList>
            <person name="Stroehlein A.J."/>
        </authorList>
    </citation>
    <scope>NUCLEOTIDE SEQUENCE</scope>
</reference>
<comment type="caution">
    <text evidence="3">The sequence shown here is derived from an EMBL/GenBank/DDBJ whole genome shotgun (WGS) entry which is preliminary data.</text>
</comment>
<dbReference type="Pfam" id="PF00462">
    <property type="entry name" value="Glutaredoxin"/>
    <property type="match status" value="1"/>
</dbReference>
<dbReference type="EMBL" id="AMPZ03000001">
    <property type="protein sequence ID" value="KAH9594874.1"/>
    <property type="molecule type" value="Genomic_DNA"/>
</dbReference>
<proteinExistence type="predicted"/>
<feature type="domain" description="Thioredoxin" evidence="1">
    <location>
        <begin position="13"/>
        <end position="94"/>
    </location>
</feature>
<dbReference type="InterPro" id="IPR002109">
    <property type="entry name" value="Glutaredoxin"/>
</dbReference>
<keyword evidence="4" id="KW-1185">Reference proteome</keyword>
<evidence type="ECO:0000259" key="2">
    <source>
        <dbReference type="Pfam" id="PF00462"/>
    </source>
</evidence>
<dbReference type="Proteomes" id="UP000471633">
    <property type="component" value="Unassembled WGS sequence"/>
</dbReference>
<dbReference type="OrthoDB" id="415696at2759"/>
<organism evidence="3 4">
    <name type="scientific">Schistosoma haematobium</name>
    <name type="common">Blood fluke</name>
    <dbReference type="NCBI Taxonomy" id="6185"/>
    <lineage>
        <taxon>Eukaryota</taxon>
        <taxon>Metazoa</taxon>
        <taxon>Spiralia</taxon>
        <taxon>Lophotrochozoa</taxon>
        <taxon>Platyhelminthes</taxon>
        <taxon>Trematoda</taxon>
        <taxon>Digenea</taxon>
        <taxon>Strigeidida</taxon>
        <taxon>Schistosomatoidea</taxon>
        <taxon>Schistosomatidae</taxon>
        <taxon>Schistosoma</taxon>
    </lineage>
</organism>
<dbReference type="InterPro" id="IPR033658">
    <property type="entry name" value="GRX_PICOT-like"/>
</dbReference>
<dbReference type="FunFam" id="3.40.30.10:FF:000012">
    <property type="entry name" value="Monothiol glutaredoxin"/>
    <property type="match status" value="1"/>
</dbReference>
<protein>
    <submittedName>
        <fullName evidence="3">Glutaredoxin 3</fullName>
    </submittedName>
</protein>
<dbReference type="CTD" id="24598281"/>
<dbReference type="GO" id="GO:0005634">
    <property type="term" value="C:nucleus"/>
    <property type="evidence" value="ECO:0007669"/>
    <property type="project" value="TreeGrafter"/>
</dbReference>
<dbReference type="GO" id="GO:0005829">
    <property type="term" value="C:cytosol"/>
    <property type="evidence" value="ECO:0007669"/>
    <property type="project" value="TreeGrafter"/>
</dbReference>
<dbReference type="GO" id="GO:0006879">
    <property type="term" value="P:intracellular iron ion homeostasis"/>
    <property type="evidence" value="ECO:0007669"/>
    <property type="project" value="TreeGrafter"/>
</dbReference>
<dbReference type="RefSeq" id="XP_051073908.1">
    <property type="nucleotide sequence ID" value="XM_051217346.1"/>
</dbReference>
<dbReference type="NCBIfam" id="TIGR00365">
    <property type="entry name" value="Grx4 family monothiol glutaredoxin"/>
    <property type="match status" value="1"/>
</dbReference>
<dbReference type="PANTHER" id="PTHR10293">
    <property type="entry name" value="GLUTAREDOXIN FAMILY MEMBER"/>
    <property type="match status" value="1"/>
</dbReference>
<reference evidence="3" key="1">
    <citation type="journal article" date="2012" name="Nat. Genet.">
        <title>Whole-genome sequence of Schistosoma haematobium.</title>
        <authorList>
            <person name="Young N.D."/>
            <person name="Jex A.R."/>
            <person name="Li B."/>
            <person name="Liu S."/>
            <person name="Yang L."/>
            <person name="Xiong Z."/>
            <person name="Li Y."/>
            <person name="Cantacessi C."/>
            <person name="Hall R.S."/>
            <person name="Xu X."/>
            <person name="Chen F."/>
            <person name="Wu X."/>
            <person name="Zerlotini A."/>
            <person name="Oliveira G."/>
            <person name="Hofmann A."/>
            <person name="Zhang G."/>
            <person name="Fang X."/>
            <person name="Kang Y."/>
            <person name="Campbell B.E."/>
            <person name="Loukas A."/>
            <person name="Ranganathan S."/>
            <person name="Rollinson D."/>
            <person name="Rinaldi G."/>
            <person name="Brindley P.J."/>
            <person name="Yang H."/>
            <person name="Wang J."/>
            <person name="Wang J."/>
            <person name="Gasser R.B."/>
        </authorList>
    </citation>
    <scope>NUCLEOTIDE SEQUENCE</scope>
</reference>